<comment type="caution">
    <text evidence="1">The sequence shown here is derived from an EMBL/GenBank/DDBJ whole genome shotgun (WGS) entry which is preliminary data.</text>
</comment>
<accession>A0ABN1NQH5</accession>
<proteinExistence type="predicted"/>
<sequence length="285" mass="31099">MPRSVLVDVLAYEEGERAAAVRRAQRACRYERLPQLLLVERRTRNRRLEMRDAGGRRMTASLDSLDPAARKRLFRRTAADPTADNEAFVPFARKLPHPIIGELLAGAEPGSDVVTTRSTANVRRYYEKTAGPEGFAVLGDAVAGYNPVYGHGLSAAAQSVVAVREVVRRRPIGAPGTARRIQRAAARPVDNAWNLAVGQDVFHPGASDQPPTRLEKSLAAFVDRVVDAGARNPRALRILLDVMSMEKPPARLLMPDMPALVCLGRRKPLLPGPPLTDDELKAAGI</sequence>
<dbReference type="Proteomes" id="UP001500418">
    <property type="component" value="Unassembled WGS sequence"/>
</dbReference>
<evidence type="ECO:0000313" key="1">
    <source>
        <dbReference type="EMBL" id="GAA0914438.1"/>
    </source>
</evidence>
<dbReference type="EMBL" id="BAAAID010000001">
    <property type="protein sequence ID" value="GAA0914438.1"/>
    <property type="molecule type" value="Genomic_DNA"/>
</dbReference>
<protein>
    <recommendedName>
        <fullName evidence="3">FAD-binding domain-containing protein</fullName>
    </recommendedName>
</protein>
<dbReference type="InterPro" id="IPR036188">
    <property type="entry name" value="FAD/NAD-bd_sf"/>
</dbReference>
<reference evidence="2" key="1">
    <citation type="journal article" date="2019" name="Int. J. Syst. Evol. Microbiol.">
        <title>The Global Catalogue of Microorganisms (GCM) 10K type strain sequencing project: providing services to taxonomists for standard genome sequencing and annotation.</title>
        <authorList>
            <consortium name="The Broad Institute Genomics Platform"/>
            <consortium name="The Broad Institute Genome Sequencing Center for Infectious Disease"/>
            <person name="Wu L."/>
            <person name="Ma J."/>
        </authorList>
    </citation>
    <scope>NUCLEOTIDE SEQUENCE [LARGE SCALE GENOMIC DNA]</scope>
    <source>
        <strain evidence="2">JCM 11444</strain>
    </source>
</reference>
<dbReference type="Gene3D" id="3.50.50.60">
    <property type="entry name" value="FAD/NAD(P)-binding domain"/>
    <property type="match status" value="1"/>
</dbReference>
<gene>
    <name evidence="1" type="ORF">GCM10009575_000480</name>
</gene>
<evidence type="ECO:0008006" key="3">
    <source>
        <dbReference type="Google" id="ProtNLM"/>
    </source>
</evidence>
<keyword evidence="2" id="KW-1185">Reference proteome</keyword>
<name>A0ABN1NQH5_9ACTN</name>
<organism evidence="1 2">
    <name type="scientific">Streptomyces rhizosphaericus</name>
    <dbReference type="NCBI Taxonomy" id="114699"/>
    <lineage>
        <taxon>Bacteria</taxon>
        <taxon>Bacillati</taxon>
        <taxon>Actinomycetota</taxon>
        <taxon>Actinomycetes</taxon>
        <taxon>Kitasatosporales</taxon>
        <taxon>Streptomycetaceae</taxon>
        <taxon>Streptomyces</taxon>
        <taxon>Streptomyces violaceusniger group</taxon>
    </lineage>
</organism>
<evidence type="ECO:0000313" key="2">
    <source>
        <dbReference type="Proteomes" id="UP001500418"/>
    </source>
</evidence>